<protein>
    <submittedName>
        <fullName evidence="1">DUF503 domain-containing protein</fullName>
    </submittedName>
</protein>
<dbReference type="InterPro" id="IPR036746">
    <property type="entry name" value="TT1725-like_sf"/>
</dbReference>
<evidence type="ECO:0000313" key="2">
    <source>
        <dbReference type="Proteomes" id="UP001146670"/>
    </source>
</evidence>
<dbReference type="Gene3D" id="3.30.70.1120">
    <property type="entry name" value="TT1725-like"/>
    <property type="match status" value="1"/>
</dbReference>
<accession>A0A9X3FME0</accession>
<evidence type="ECO:0000313" key="1">
    <source>
        <dbReference type="EMBL" id="MCZ0725343.1"/>
    </source>
</evidence>
<dbReference type="RefSeq" id="WP_268752236.1">
    <property type="nucleotide sequence ID" value="NZ_JAPRFQ010000001.1"/>
</dbReference>
<name>A0A9X3FME0_9LACT</name>
<comment type="caution">
    <text evidence="1">The sequence shown here is derived from an EMBL/GenBank/DDBJ whole genome shotgun (WGS) entry which is preliminary data.</text>
</comment>
<reference evidence="1" key="1">
    <citation type="submission" date="2022-12" db="EMBL/GenBank/DDBJ databases">
        <title>Description and comparative metabolic analysis of Aerococcus sp. nov., isolated from the feces of a pig.</title>
        <authorList>
            <person name="Chang Y.-H."/>
        </authorList>
    </citation>
    <scope>NUCLEOTIDE SEQUENCE</scope>
    <source>
        <strain evidence="1">YH-aer222</strain>
    </source>
</reference>
<dbReference type="PANTHER" id="PTHR36441">
    <property type="entry name" value="HYPOTHETICAL CYTOSOLIC PROTEIN"/>
    <property type="match status" value="1"/>
</dbReference>
<sequence>MIGLELILRLPEAYSLKDKRQVLRSIKDRTPKKFGVSIAEVAEQDTVNLAVIGLAKVGISYQSTRQSLLDLMEWLETHYPVDCLEYVFYE</sequence>
<dbReference type="InterPro" id="IPR007546">
    <property type="entry name" value="DUF503"/>
</dbReference>
<dbReference type="PANTHER" id="PTHR36441:SF1">
    <property type="entry name" value="DUF503 DOMAIN-CONTAINING PROTEIN"/>
    <property type="match status" value="1"/>
</dbReference>
<dbReference type="EMBL" id="JAPRFR010000001">
    <property type="protein sequence ID" value="MCZ0725343.1"/>
    <property type="molecule type" value="Genomic_DNA"/>
</dbReference>
<dbReference type="Proteomes" id="UP001146670">
    <property type="component" value="Unassembled WGS sequence"/>
</dbReference>
<gene>
    <name evidence="1" type="ORF">OW157_02030</name>
</gene>
<dbReference type="SUPFAM" id="SSF103007">
    <property type="entry name" value="Hypothetical protein TT1725"/>
    <property type="match status" value="1"/>
</dbReference>
<keyword evidence="2" id="KW-1185">Reference proteome</keyword>
<proteinExistence type="predicted"/>
<dbReference type="AlphaFoldDB" id="A0A9X3FME0"/>
<organism evidence="1 2">
    <name type="scientific">Aerococcus kribbianus</name>
    <dbReference type="NCBI Taxonomy" id="2999064"/>
    <lineage>
        <taxon>Bacteria</taxon>
        <taxon>Bacillati</taxon>
        <taxon>Bacillota</taxon>
        <taxon>Bacilli</taxon>
        <taxon>Lactobacillales</taxon>
        <taxon>Aerococcaceae</taxon>
        <taxon>Aerococcus</taxon>
    </lineage>
</organism>
<dbReference type="Pfam" id="PF04456">
    <property type="entry name" value="DUF503"/>
    <property type="match status" value="1"/>
</dbReference>